<dbReference type="InterPro" id="IPR048422">
    <property type="entry name" value="NOA1/YqeH-like_C"/>
</dbReference>
<dbReference type="Pfam" id="PF01926">
    <property type="entry name" value="MMR_HSR1"/>
    <property type="match status" value="1"/>
</dbReference>
<dbReference type="SUPFAM" id="SSF52540">
    <property type="entry name" value="P-loop containing nucleoside triphosphate hydrolases"/>
    <property type="match status" value="1"/>
</dbReference>
<feature type="domain" description="NOA1/YqeH-like C-terminal" evidence="2">
    <location>
        <begin position="274"/>
        <end position="376"/>
    </location>
</feature>
<dbReference type="CDD" id="cd01855">
    <property type="entry name" value="YqeH"/>
    <property type="match status" value="1"/>
</dbReference>
<dbReference type="PANTHER" id="PTHR46406:SF1">
    <property type="entry name" value="NITRIC OXIDE-ASSOCIATED PROTEIN 1"/>
    <property type="match status" value="1"/>
</dbReference>
<evidence type="ECO:0000313" key="4">
    <source>
        <dbReference type="Proteomes" id="UP000642910"/>
    </source>
</evidence>
<dbReference type="NCBIfam" id="TIGR03597">
    <property type="entry name" value="GTPase_YqeH"/>
    <property type="match status" value="1"/>
</dbReference>
<name>A0ABS0F4L7_9BACL</name>
<dbReference type="InterPro" id="IPR027417">
    <property type="entry name" value="P-loop_NTPase"/>
</dbReference>
<sequence>MTDTRVCVGCGAPLQSTDERMPGYVPESHQERDDVLCRRCFRIRHYGDFTPISVDEETYQRQISAIFDRPGLVLYVVDVFDLAGSLIPSARRFVASSDVIVVVNKVDLLPADVGYEALADWIRGEVRATGVEPLDVVFISAEKRRGVDRLVDRVARETKRPVYVMGMANVGKSTLLNAMVERLSERKQPFTVSRRPGTTLAMSRLEIEGPYGRVELFDTPGLMYTSRVIERLCGDCLKWVVPRSRVRPRVYQLNPGQALFLGGLVRLETLGGERQGIVLYVSNELPVHRTKRERADSFFADHRYDILKVPCEACADAFADRRSWLVAAPPRRDADFSLGKRGGDIVLPGLGWIAWAGRRTLVRIEAPAWLSLSMRPRLVGVLAHRAHNPQGGGDAP</sequence>
<protein>
    <submittedName>
        <fullName evidence="3">Ribosome biogenesis GTPase YqeH</fullName>
    </submittedName>
</protein>
<dbReference type="PANTHER" id="PTHR46406">
    <property type="entry name" value="NITRIC OXIDE-ASSOCIATED PROTEIN 1"/>
    <property type="match status" value="1"/>
</dbReference>
<reference evidence="3 4" key="1">
    <citation type="submission" date="2020-11" db="EMBL/GenBank/DDBJ databases">
        <title>Genomic insight of Alicyclobacillus mali FL 18 reveals a new arsenic-resistant strain, with potential in environmental biotechnology.</title>
        <authorList>
            <person name="Fiorentino G."/>
            <person name="Gallo G."/>
            <person name="Aulitto M."/>
        </authorList>
    </citation>
    <scope>NUCLEOTIDE SEQUENCE [LARGE SCALE GENOMIC DNA]</scope>
    <source>
        <strain evidence="3 4">FL 18</strain>
    </source>
</reference>
<dbReference type="RefSeq" id="WP_195867818.1">
    <property type="nucleotide sequence ID" value="NZ_JADPKZ010000042.1"/>
</dbReference>
<proteinExistence type="predicted"/>
<dbReference type="Gene3D" id="3.40.50.300">
    <property type="entry name" value="P-loop containing nucleotide triphosphate hydrolases"/>
    <property type="match status" value="1"/>
</dbReference>
<comment type="caution">
    <text evidence="3">The sequence shown here is derived from an EMBL/GenBank/DDBJ whole genome shotgun (WGS) entry which is preliminary data.</text>
</comment>
<evidence type="ECO:0000313" key="3">
    <source>
        <dbReference type="EMBL" id="MBF8378228.1"/>
    </source>
</evidence>
<feature type="domain" description="G" evidence="1">
    <location>
        <begin position="162"/>
        <end position="224"/>
    </location>
</feature>
<evidence type="ECO:0000259" key="2">
    <source>
        <dbReference type="Pfam" id="PF21516"/>
    </source>
</evidence>
<dbReference type="InterPro" id="IPR019988">
    <property type="entry name" value="GTP-bd_ribosome_bgen_YqeH"/>
</dbReference>
<gene>
    <name evidence="3" type="primary">yqeH</name>
    <name evidence="3" type="ORF">IW967_10185</name>
</gene>
<dbReference type="Proteomes" id="UP000642910">
    <property type="component" value="Unassembled WGS sequence"/>
</dbReference>
<evidence type="ECO:0000259" key="1">
    <source>
        <dbReference type="Pfam" id="PF01926"/>
    </source>
</evidence>
<dbReference type="Pfam" id="PF21516">
    <property type="entry name" value="YqeH-like_C"/>
    <property type="match status" value="1"/>
</dbReference>
<organism evidence="3 4">
    <name type="scientific">Alicyclobacillus mali</name>
    <name type="common">ex Roth et al. 2021</name>
    <dbReference type="NCBI Taxonomy" id="1123961"/>
    <lineage>
        <taxon>Bacteria</taxon>
        <taxon>Bacillati</taxon>
        <taxon>Bacillota</taxon>
        <taxon>Bacilli</taxon>
        <taxon>Bacillales</taxon>
        <taxon>Alicyclobacillaceae</taxon>
        <taxon>Alicyclobacillus</taxon>
    </lineage>
</organism>
<dbReference type="InterPro" id="IPR006073">
    <property type="entry name" value="GTP-bd"/>
</dbReference>
<dbReference type="InterPro" id="IPR052807">
    <property type="entry name" value="Mito_transl_resp_regulator"/>
</dbReference>
<accession>A0ABS0F4L7</accession>
<keyword evidence="4" id="KW-1185">Reference proteome</keyword>
<dbReference type="EMBL" id="JADPKZ010000042">
    <property type="protein sequence ID" value="MBF8378228.1"/>
    <property type="molecule type" value="Genomic_DNA"/>
</dbReference>